<name>W5M3L1_LEPOC</name>
<evidence type="ECO:0000256" key="2">
    <source>
        <dbReference type="ARBA" id="ARBA00022475"/>
    </source>
</evidence>
<dbReference type="GeneTree" id="ENSGT01150000286905"/>
<keyword evidence="4 13" id="KW-0812">Transmembrane</keyword>
<reference evidence="17" key="1">
    <citation type="submission" date="2011-12" db="EMBL/GenBank/DDBJ databases">
        <title>The Draft Genome of Lepisosteus oculatus.</title>
        <authorList>
            <consortium name="The Broad Institute Genome Assembly &amp; Analysis Group"/>
            <consortium name="Computational R&amp;D Group"/>
            <consortium name="and Sequencing Platform"/>
            <person name="Di Palma F."/>
            <person name="Alfoldi J."/>
            <person name="Johnson J."/>
            <person name="Berlin A."/>
            <person name="Gnerre S."/>
            <person name="Jaffe D."/>
            <person name="MacCallum I."/>
            <person name="Young S."/>
            <person name="Walker B.J."/>
            <person name="Lander E.S."/>
            <person name="Lindblad-Toh K."/>
        </authorList>
    </citation>
    <scope>NUCLEOTIDE SEQUENCE [LARGE SCALE GENOMIC DNA]</scope>
</reference>
<dbReference type="STRING" id="7918.ENSLOCP00000002969"/>
<evidence type="ECO:0000256" key="3">
    <source>
        <dbReference type="ARBA" id="ARBA00022606"/>
    </source>
</evidence>
<evidence type="ECO:0000256" key="1">
    <source>
        <dbReference type="ARBA" id="ARBA00004651"/>
    </source>
</evidence>
<feature type="transmembrane region" description="Helical" evidence="14">
    <location>
        <begin position="199"/>
        <end position="227"/>
    </location>
</feature>
<feature type="transmembrane region" description="Helical" evidence="14">
    <location>
        <begin position="28"/>
        <end position="50"/>
    </location>
</feature>
<evidence type="ECO:0000256" key="9">
    <source>
        <dbReference type="ARBA" id="ARBA00023157"/>
    </source>
</evidence>
<sequence>MQGPLEGNTSHTDFIFKGFPGFFQHRRFLSIPFLIMFVVATVGNSVLISVLKRGSGLQSPMYILIGALAVVDLTLPVLFVPKMLLNFLFDWNSISLPGCLVQMFFIHMLASLESAILLVMAIDRYVAICNPLRYNDYINMSTFLKVSIAVVIRNGLFISLIVIQAGSLSFCLSNVIEHCYCEHMVLVNLACGNTTQNSIIGLLAIICILGSDLMFICYSYCTIFCTVLKAASGKSRQKAVHTCGTHLIVILLSYSLAIGSFLVYRFRDVVSPDVHNLMSVMYVIFPSCFNPVIYGVRTKEIREEILKTVKNIVIFSLEL</sequence>
<keyword evidence="6 14" id="KW-1133">Transmembrane helix</keyword>
<keyword evidence="8 14" id="KW-0472">Membrane</keyword>
<keyword evidence="11" id="KW-0325">Glycoprotein</keyword>
<feature type="transmembrane region" description="Helical" evidence="14">
    <location>
        <begin position="62"/>
        <end position="80"/>
    </location>
</feature>
<dbReference type="InterPro" id="IPR050402">
    <property type="entry name" value="OR51/52/56-like"/>
</dbReference>
<dbReference type="EMBL" id="AHAT01003283">
    <property type="status" value="NOT_ANNOTATED_CDS"/>
    <property type="molecule type" value="Genomic_DNA"/>
</dbReference>
<dbReference type="PROSITE" id="PS00237">
    <property type="entry name" value="G_PROTEIN_RECEP_F1_1"/>
    <property type="match status" value="1"/>
</dbReference>
<dbReference type="InterPro" id="IPR000725">
    <property type="entry name" value="Olfact_rcpt"/>
</dbReference>
<evidence type="ECO:0000256" key="6">
    <source>
        <dbReference type="ARBA" id="ARBA00022989"/>
    </source>
</evidence>
<evidence type="ECO:0000313" key="17">
    <source>
        <dbReference type="Proteomes" id="UP000018468"/>
    </source>
</evidence>
<feature type="transmembrane region" description="Helical" evidence="14">
    <location>
        <begin position="276"/>
        <end position="296"/>
    </location>
</feature>
<evidence type="ECO:0000313" key="16">
    <source>
        <dbReference type="Ensembl" id="ENSLOCP00000002969.1"/>
    </source>
</evidence>
<evidence type="ECO:0000256" key="13">
    <source>
        <dbReference type="RuleBase" id="RU000688"/>
    </source>
</evidence>
<dbReference type="GO" id="GO:0004930">
    <property type="term" value="F:G protein-coupled receptor activity"/>
    <property type="evidence" value="ECO:0007669"/>
    <property type="project" value="UniProtKB-KW"/>
</dbReference>
<feature type="transmembrane region" description="Helical" evidence="14">
    <location>
        <begin position="239"/>
        <end position="264"/>
    </location>
</feature>
<comment type="similarity">
    <text evidence="13">Belongs to the G-protein coupled receptor 1 family.</text>
</comment>
<dbReference type="PANTHER" id="PTHR26450:SF391">
    <property type="entry name" value="ODORANT RECEPTOR-RELATED"/>
    <property type="match status" value="1"/>
</dbReference>
<evidence type="ECO:0000256" key="4">
    <source>
        <dbReference type="ARBA" id="ARBA00022692"/>
    </source>
</evidence>
<keyword evidence="3 14" id="KW-0716">Sensory transduction</keyword>
<feature type="transmembrane region" description="Helical" evidence="14">
    <location>
        <begin position="100"/>
        <end position="122"/>
    </location>
</feature>
<evidence type="ECO:0000256" key="11">
    <source>
        <dbReference type="ARBA" id="ARBA00023180"/>
    </source>
</evidence>
<dbReference type="OMA" id="GNTSHTD"/>
<dbReference type="CDD" id="cd15223">
    <property type="entry name" value="7tmA_OR56-like"/>
    <property type="match status" value="1"/>
</dbReference>
<feature type="transmembrane region" description="Helical" evidence="14">
    <location>
        <begin position="143"/>
        <end position="163"/>
    </location>
</feature>
<feature type="domain" description="G-protein coupled receptors family 1 profile" evidence="15">
    <location>
        <begin position="43"/>
        <end position="294"/>
    </location>
</feature>
<protein>
    <recommendedName>
        <fullName evidence="14">Olfactory receptor</fullName>
    </recommendedName>
</protein>
<dbReference type="GO" id="GO:0004984">
    <property type="term" value="F:olfactory receptor activity"/>
    <property type="evidence" value="ECO:0000318"/>
    <property type="project" value="GO_Central"/>
</dbReference>
<dbReference type="Ensembl" id="ENSLOCT00000002975.1">
    <property type="protein sequence ID" value="ENSLOCP00000002969.1"/>
    <property type="gene ID" value="ENSLOCG00000002532.1"/>
</dbReference>
<dbReference type="Gene3D" id="1.20.1070.10">
    <property type="entry name" value="Rhodopsin 7-helix transmembrane proteins"/>
    <property type="match status" value="1"/>
</dbReference>
<dbReference type="PANTHER" id="PTHR26450">
    <property type="entry name" value="OLFACTORY RECEPTOR 56B1-RELATED"/>
    <property type="match status" value="1"/>
</dbReference>
<keyword evidence="2 14" id="KW-1003">Cell membrane</keyword>
<dbReference type="PRINTS" id="PR00245">
    <property type="entry name" value="OLFACTORYR"/>
</dbReference>
<reference evidence="16" key="2">
    <citation type="submission" date="2025-08" db="UniProtKB">
        <authorList>
            <consortium name="Ensembl"/>
        </authorList>
    </citation>
    <scope>IDENTIFICATION</scope>
</reference>
<organism evidence="16 17">
    <name type="scientific">Lepisosteus oculatus</name>
    <name type="common">Spotted gar</name>
    <dbReference type="NCBI Taxonomy" id="7918"/>
    <lineage>
        <taxon>Eukaryota</taxon>
        <taxon>Metazoa</taxon>
        <taxon>Chordata</taxon>
        <taxon>Craniata</taxon>
        <taxon>Vertebrata</taxon>
        <taxon>Euteleostomi</taxon>
        <taxon>Actinopterygii</taxon>
        <taxon>Neopterygii</taxon>
        <taxon>Holostei</taxon>
        <taxon>Semionotiformes</taxon>
        <taxon>Lepisosteidae</taxon>
        <taxon>Lepisosteus</taxon>
    </lineage>
</organism>
<keyword evidence="7 13" id="KW-0297">G-protein coupled receptor</keyword>
<proteinExistence type="inferred from homology"/>
<dbReference type="PROSITE" id="PS50262">
    <property type="entry name" value="G_PROTEIN_RECEP_F1_2"/>
    <property type="match status" value="1"/>
</dbReference>
<dbReference type="SMART" id="SM01381">
    <property type="entry name" value="7TM_GPCR_Srsx"/>
    <property type="match status" value="1"/>
</dbReference>
<evidence type="ECO:0000256" key="10">
    <source>
        <dbReference type="ARBA" id="ARBA00023170"/>
    </source>
</evidence>
<evidence type="ECO:0000256" key="8">
    <source>
        <dbReference type="ARBA" id="ARBA00023136"/>
    </source>
</evidence>
<comment type="subcellular location">
    <subcellularLocation>
        <location evidence="1 14">Cell membrane</location>
        <topology evidence="1 14">Multi-pass membrane protein</topology>
    </subcellularLocation>
</comment>
<dbReference type="Pfam" id="PF13853">
    <property type="entry name" value="7tm_4"/>
    <property type="match status" value="1"/>
</dbReference>
<keyword evidence="12 13" id="KW-0807">Transducer</keyword>
<dbReference type="SUPFAM" id="SSF81321">
    <property type="entry name" value="Family A G protein-coupled receptor-like"/>
    <property type="match status" value="1"/>
</dbReference>
<keyword evidence="9" id="KW-1015">Disulfide bond</keyword>
<dbReference type="FunFam" id="1.20.1070.10:FF:000024">
    <property type="entry name" value="Olfactory receptor"/>
    <property type="match status" value="1"/>
</dbReference>
<dbReference type="eggNOG" id="ENOG502RYU0">
    <property type="taxonomic scope" value="Eukaryota"/>
</dbReference>
<dbReference type="HOGENOM" id="CLU_012526_0_1_1"/>
<dbReference type="Proteomes" id="UP000018468">
    <property type="component" value="Linkage group LG3"/>
</dbReference>
<evidence type="ECO:0000256" key="7">
    <source>
        <dbReference type="ARBA" id="ARBA00023040"/>
    </source>
</evidence>
<keyword evidence="5 14" id="KW-0552">Olfaction</keyword>
<dbReference type="AlphaFoldDB" id="W5M3L1"/>
<accession>W5M3L1</accession>
<dbReference type="PRINTS" id="PR00237">
    <property type="entry name" value="GPCRRHODOPSN"/>
</dbReference>
<reference evidence="16" key="3">
    <citation type="submission" date="2025-09" db="UniProtKB">
        <authorList>
            <consortium name="Ensembl"/>
        </authorList>
    </citation>
    <scope>IDENTIFICATION</scope>
</reference>
<dbReference type="InterPro" id="IPR017452">
    <property type="entry name" value="GPCR_Rhodpsn_7TM"/>
</dbReference>
<dbReference type="InterPro" id="IPR000276">
    <property type="entry name" value="GPCR_Rhodpsn"/>
</dbReference>
<evidence type="ECO:0000256" key="14">
    <source>
        <dbReference type="RuleBase" id="RU363047"/>
    </source>
</evidence>
<evidence type="ECO:0000256" key="12">
    <source>
        <dbReference type="ARBA" id="ARBA00023224"/>
    </source>
</evidence>
<dbReference type="GO" id="GO:0005886">
    <property type="term" value="C:plasma membrane"/>
    <property type="evidence" value="ECO:0000318"/>
    <property type="project" value="GO_Central"/>
</dbReference>
<evidence type="ECO:0000256" key="5">
    <source>
        <dbReference type="ARBA" id="ARBA00022725"/>
    </source>
</evidence>
<dbReference type="InParanoid" id="W5M3L1"/>
<keyword evidence="17" id="KW-1185">Reference proteome</keyword>
<keyword evidence="10 13" id="KW-0675">Receptor</keyword>
<evidence type="ECO:0000259" key="15">
    <source>
        <dbReference type="PROSITE" id="PS50262"/>
    </source>
</evidence>